<dbReference type="Gene3D" id="1.10.10.60">
    <property type="entry name" value="Homeodomain-like"/>
    <property type="match status" value="1"/>
</dbReference>
<keyword evidence="1" id="KW-0539">Nucleus</keyword>
<dbReference type="Proteomes" id="UP001146793">
    <property type="component" value="Unassembled WGS sequence"/>
</dbReference>
<evidence type="ECO:0000313" key="4">
    <source>
        <dbReference type="EMBL" id="KAJ3438094.1"/>
    </source>
</evidence>
<gene>
    <name evidence="4" type="ORF">M0812_17273</name>
</gene>
<dbReference type="GO" id="GO:0003677">
    <property type="term" value="F:DNA binding"/>
    <property type="evidence" value="ECO:0007669"/>
    <property type="project" value="UniProtKB-UniRule"/>
</dbReference>
<protein>
    <submittedName>
        <fullName evidence="4">Pbx4 homeodomain protein</fullName>
    </submittedName>
</protein>
<feature type="compositionally biased region" description="Low complexity" evidence="2">
    <location>
        <begin position="442"/>
        <end position="460"/>
    </location>
</feature>
<dbReference type="SUPFAM" id="SSF46689">
    <property type="entry name" value="Homeodomain-like"/>
    <property type="match status" value="1"/>
</dbReference>
<keyword evidence="1 4" id="KW-0238">DNA-binding</keyword>
<evidence type="ECO:0000256" key="1">
    <source>
        <dbReference type="PROSITE-ProRule" id="PRU00108"/>
    </source>
</evidence>
<dbReference type="AlphaFoldDB" id="A0AAV7ZAH6"/>
<feature type="region of interest" description="Disordered" evidence="2">
    <location>
        <begin position="153"/>
        <end position="200"/>
    </location>
</feature>
<comment type="caution">
    <text evidence="4">The sequence shown here is derived from an EMBL/GenBank/DDBJ whole genome shotgun (WGS) entry which is preliminary data.</text>
</comment>
<dbReference type="GO" id="GO:0005634">
    <property type="term" value="C:nucleus"/>
    <property type="evidence" value="ECO:0007669"/>
    <property type="project" value="UniProtKB-SubCell"/>
</dbReference>
<reference evidence="4" key="1">
    <citation type="submission" date="2022-08" db="EMBL/GenBank/DDBJ databases">
        <title>Novel sulphate-reducing endosymbionts in the free-living metamonad Anaeramoeba.</title>
        <authorList>
            <person name="Jerlstrom-Hultqvist J."/>
            <person name="Cepicka I."/>
            <person name="Gallot-Lavallee L."/>
            <person name="Salas-Leiva D."/>
            <person name="Curtis B.A."/>
            <person name="Zahonova K."/>
            <person name="Pipaliya S."/>
            <person name="Dacks J."/>
            <person name="Roger A.J."/>
        </authorList>
    </citation>
    <scope>NUCLEOTIDE SEQUENCE</scope>
    <source>
        <strain evidence="4">Busselton2</strain>
    </source>
</reference>
<dbReference type="EMBL" id="JANTQA010000033">
    <property type="protein sequence ID" value="KAJ3438094.1"/>
    <property type="molecule type" value="Genomic_DNA"/>
</dbReference>
<feature type="compositionally biased region" description="Low complexity" evidence="2">
    <location>
        <begin position="175"/>
        <end position="185"/>
    </location>
</feature>
<evidence type="ECO:0000313" key="5">
    <source>
        <dbReference type="Proteomes" id="UP001146793"/>
    </source>
</evidence>
<keyword evidence="1 4" id="KW-0371">Homeobox</keyword>
<comment type="subcellular location">
    <subcellularLocation>
        <location evidence="1">Nucleus</location>
    </subcellularLocation>
</comment>
<organism evidence="4 5">
    <name type="scientific">Anaeramoeba flamelloides</name>
    <dbReference type="NCBI Taxonomy" id="1746091"/>
    <lineage>
        <taxon>Eukaryota</taxon>
        <taxon>Metamonada</taxon>
        <taxon>Anaeramoebidae</taxon>
        <taxon>Anaeramoeba</taxon>
    </lineage>
</organism>
<sequence>MNSQNELLTEPVFKSTINVPCLVEYEKELQVDSLFLNEDTPNTEMYVSPKSNFENDDQVLCSASLDLMSLGYSDTIFRSELFNSNFDSQVRREIENEVIKTETFPEIFPNIDDTENVWSNYNEINGKLSSESLSCYPLYFTMNNSDECVSEKAEGGEKFQSNDSAPKKQQKSKKSITNQKKLCPSSKDKPSGKPSINKFQVGNSDAIQKIHHLFSMTEKKETISILESLKSNYLNERQSIEKKRKLWVNNYDSLDFKNEFKVNQKNSNRSRDKLKIHQEFDLIHQTLESVMMKSLQQFESDFLHSHQENMGELNKMGDNQTKLQKNIKTKRKKKIKTKMKKNMKTKKKIKKKKKQNRKRKKEIQLKCLMKKKQRKRKTMTDKYNLGNGKTKLKKRRYLDSKKNSKSKNHKFSSEYQITKKKKKNKTRRNYNSQHKKRDQKNLNRLNKQGGLNNNKNKNKNVQINYNNQIEKNNDKSFNKKQSNLKSQTNEKFSEIVWLETTDSDHFLSDEFDLVSDNFSDLTPDQFDKKNYPKKKFIKRTRLDPNAKMILNNWITKRISSESGPYATQEEKNKLAKESRITVKQITSYLGNTRNKIKNKVEKGEIEKPIWLY</sequence>
<evidence type="ECO:0000256" key="2">
    <source>
        <dbReference type="SAM" id="MobiDB-lite"/>
    </source>
</evidence>
<dbReference type="SMART" id="SM00389">
    <property type="entry name" value="HOX"/>
    <property type="match status" value="1"/>
</dbReference>
<feature type="region of interest" description="Disordered" evidence="2">
    <location>
        <begin position="326"/>
        <end position="460"/>
    </location>
</feature>
<accession>A0AAV7ZAH6</accession>
<dbReference type="CDD" id="cd00086">
    <property type="entry name" value="homeodomain"/>
    <property type="match status" value="1"/>
</dbReference>
<feature type="compositionally biased region" description="Basic residues" evidence="2">
    <location>
        <begin position="368"/>
        <end position="377"/>
    </location>
</feature>
<dbReference type="InterPro" id="IPR001356">
    <property type="entry name" value="HD"/>
</dbReference>
<feature type="DNA-binding region" description="Homeobox" evidence="1">
    <location>
        <begin position="535"/>
        <end position="600"/>
    </location>
</feature>
<dbReference type="InterPro" id="IPR009057">
    <property type="entry name" value="Homeodomain-like_sf"/>
</dbReference>
<feature type="compositionally biased region" description="Basic residues" evidence="2">
    <location>
        <begin position="326"/>
        <end position="361"/>
    </location>
</feature>
<name>A0AAV7ZAH6_9EUKA</name>
<feature type="compositionally biased region" description="Basic residues" evidence="2">
    <location>
        <begin position="418"/>
        <end position="438"/>
    </location>
</feature>
<feature type="domain" description="Homeobox" evidence="3">
    <location>
        <begin position="533"/>
        <end position="599"/>
    </location>
</feature>
<proteinExistence type="predicted"/>
<evidence type="ECO:0000259" key="3">
    <source>
        <dbReference type="PROSITE" id="PS50071"/>
    </source>
</evidence>
<dbReference type="PROSITE" id="PS50071">
    <property type="entry name" value="HOMEOBOX_2"/>
    <property type="match status" value="1"/>
</dbReference>